<keyword evidence="3" id="KW-0862">Zinc</keyword>
<name>A0ABQ9EK55_TEGGR</name>
<protein>
    <recommendedName>
        <fullName evidence="6">THAP-type domain-containing protein</fullName>
    </recommendedName>
</protein>
<evidence type="ECO:0000313" key="8">
    <source>
        <dbReference type="Proteomes" id="UP001217089"/>
    </source>
</evidence>
<dbReference type="SMART" id="SM00980">
    <property type="entry name" value="THAP"/>
    <property type="match status" value="1"/>
</dbReference>
<evidence type="ECO:0000256" key="4">
    <source>
        <dbReference type="ARBA" id="ARBA00023125"/>
    </source>
</evidence>
<dbReference type="Pfam" id="PF05485">
    <property type="entry name" value="THAP"/>
    <property type="match status" value="1"/>
</dbReference>
<keyword evidence="1" id="KW-0479">Metal-binding</keyword>
<dbReference type="PANTHER" id="PTHR23080">
    <property type="entry name" value="THAP DOMAIN PROTEIN"/>
    <property type="match status" value="1"/>
</dbReference>
<dbReference type="InterPro" id="IPR006612">
    <property type="entry name" value="THAP_Znf"/>
</dbReference>
<evidence type="ECO:0000259" key="6">
    <source>
        <dbReference type="PROSITE" id="PS50950"/>
    </source>
</evidence>
<keyword evidence="8" id="KW-1185">Reference proteome</keyword>
<sequence length="631" mass="72371">MNFTRSIILNDDNKPPTMICYLEDQLNDMICAVSNGAIIGIDRTFNLGPCFLTCMDFMQKLKKLVFGTDEETALVNAIRTSFPTSTHILCTRYLKENAARHFTSKVVPENDENDMINRLFGKNGIIYSSNEISFHERKDEILEQFGTIGGKYLTEKQIPVIQEKIFLPSQKNSNIPPDWKNNNCEAMNHKIKLLGESHTFSTSRALFISQGFTRAVFYPRAGFSSIPSRQRYCCICNNYKGKIVDGRVVRMLRFPVDETKRKVWIQRCKNARLNFMLKNFDQTRLCSEHFSGKSGPTKLCSLPTLFPKPDGSEKIYKLSVSKELMTVMFFLHPTIVQCKDIWHIVPLALDNSGNMSITNNDDHDALDTTLNSTLYETSDNEETSMSAVATDSITAVSLKFHDYDGASHMPSKMTNKMEQIQPDMATESTQTDLQVEKKIDASTQISGMLSTHLGIQCNRPFLTFDDICKDNDRIMIYTGIPDGDTFCYLFNEREGGIAKTTHMDRPRSLRLIDEFFMVLMRLRLGLLFDDLEFRFNNSVSTCGDMFNKWIDYLDKSLSFLVIWPSREIIDNTMPESFKAKYPHCRVVIDCIEIRTETPSSLQLKSLLYTQSNCKYPDQRILEYVLDRPTKI</sequence>
<feature type="domain" description="THAP-type" evidence="6">
    <location>
        <begin position="226"/>
        <end position="306"/>
    </location>
</feature>
<dbReference type="EMBL" id="JARBDR010000908">
    <property type="protein sequence ID" value="KAJ8303780.1"/>
    <property type="molecule type" value="Genomic_DNA"/>
</dbReference>
<comment type="caution">
    <text evidence="7">The sequence shown here is derived from an EMBL/GenBank/DDBJ whole genome shotgun (WGS) entry which is preliminary data.</text>
</comment>
<dbReference type="Proteomes" id="UP001217089">
    <property type="component" value="Unassembled WGS sequence"/>
</dbReference>
<organism evidence="7 8">
    <name type="scientific">Tegillarca granosa</name>
    <name type="common">Malaysian cockle</name>
    <name type="synonym">Anadara granosa</name>
    <dbReference type="NCBI Taxonomy" id="220873"/>
    <lineage>
        <taxon>Eukaryota</taxon>
        <taxon>Metazoa</taxon>
        <taxon>Spiralia</taxon>
        <taxon>Lophotrochozoa</taxon>
        <taxon>Mollusca</taxon>
        <taxon>Bivalvia</taxon>
        <taxon>Autobranchia</taxon>
        <taxon>Pteriomorphia</taxon>
        <taxon>Arcoida</taxon>
        <taxon>Arcoidea</taxon>
        <taxon>Arcidae</taxon>
        <taxon>Tegillarca</taxon>
    </lineage>
</organism>
<dbReference type="SUPFAM" id="SSF57716">
    <property type="entry name" value="Glucocorticoid receptor-like (DNA-binding domain)"/>
    <property type="match status" value="1"/>
</dbReference>
<dbReference type="Pfam" id="PF13613">
    <property type="entry name" value="HTH_Tnp_4"/>
    <property type="match status" value="1"/>
</dbReference>
<accession>A0ABQ9EK55</accession>
<evidence type="ECO:0000313" key="7">
    <source>
        <dbReference type="EMBL" id="KAJ8303780.1"/>
    </source>
</evidence>
<dbReference type="PROSITE" id="PS50950">
    <property type="entry name" value="ZF_THAP"/>
    <property type="match status" value="1"/>
</dbReference>
<proteinExistence type="predicted"/>
<evidence type="ECO:0000256" key="3">
    <source>
        <dbReference type="ARBA" id="ARBA00022833"/>
    </source>
</evidence>
<evidence type="ECO:0000256" key="1">
    <source>
        <dbReference type="ARBA" id="ARBA00022723"/>
    </source>
</evidence>
<keyword evidence="2 5" id="KW-0863">Zinc-finger</keyword>
<keyword evidence="4 5" id="KW-0238">DNA-binding</keyword>
<reference evidence="7 8" key="1">
    <citation type="submission" date="2022-12" db="EMBL/GenBank/DDBJ databases">
        <title>Chromosome-level genome of Tegillarca granosa.</title>
        <authorList>
            <person name="Kim J."/>
        </authorList>
    </citation>
    <scope>NUCLEOTIDE SEQUENCE [LARGE SCALE GENOMIC DNA]</scope>
    <source>
        <strain evidence="7">Teg-2019</strain>
        <tissue evidence="7">Adductor muscle</tissue>
    </source>
</reference>
<dbReference type="InterPro" id="IPR027805">
    <property type="entry name" value="Transposase_HTH_dom"/>
</dbReference>
<gene>
    <name evidence="7" type="ORF">KUTeg_018703</name>
</gene>
<evidence type="ECO:0000256" key="5">
    <source>
        <dbReference type="PROSITE-ProRule" id="PRU00309"/>
    </source>
</evidence>
<evidence type="ECO:0000256" key="2">
    <source>
        <dbReference type="ARBA" id="ARBA00022771"/>
    </source>
</evidence>